<evidence type="ECO:0000256" key="1">
    <source>
        <dbReference type="SAM" id="SignalP"/>
    </source>
</evidence>
<gene>
    <name evidence="3" type="ORF">ACFS7Y_20335</name>
</gene>
<evidence type="ECO:0000313" key="4">
    <source>
        <dbReference type="Proteomes" id="UP001597525"/>
    </source>
</evidence>
<dbReference type="RefSeq" id="WP_320183243.1">
    <property type="nucleotide sequence ID" value="NZ_CP138332.1"/>
</dbReference>
<keyword evidence="4" id="KW-1185">Reference proteome</keyword>
<feature type="chain" id="PRO_5046166179" evidence="1">
    <location>
        <begin position="21"/>
        <end position="203"/>
    </location>
</feature>
<evidence type="ECO:0000313" key="3">
    <source>
        <dbReference type="EMBL" id="MFD2969749.1"/>
    </source>
</evidence>
<proteinExistence type="predicted"/>
<reference evidence="4" key="1">
    <citation type="journal article" date="2019" name="Int. J. Syst. Evol. Microbiol.">
        <title>The Global Catalogue of Microorganisms (GCM) 10K type strain sequencing project: providing services to taxonomists for standard genome sequencing and annotation.</title>
        <authorList>
            <consortium name="The Broad Institute Genomics Platform"/>
            <consortium name="The Broad Institute Genome Sequencing Center for Infectious Disease"/>
            <person name="Wu L."/>
            <person name="Ma J."/>
        </authorList>
    </citation>
    <scope>NUCLEOTIDE SEQUENCE [LARGE SCALE GENOMIC DNA]</scope>
    <source>
        <strain evidence="4">KCTC 22814</strain>
    </source>
</reference>
<keyword evidence="1" id="KW-0732">Signal</keyword>
<dbReference type="Proteomes" id="UP001597525">
    <property type="component" value="Unassembled WGS sequence"/>
</dbReference>
<sequence>MKRKLLSIATVLCCIAGAHAQTSFGVKAGVNFAKLTVNSDRTTYTSDAATSFYVTGYADMPVVSNLRVQPGVSLQGKGGAVPASDSGFEEKVKDTYMYIEVPINLVYYVPTGEFGDVFFGAGPYAGYGIHAKSSQGNLSESGSFNDAGLKPFDAGVNFLAGFKMSQGFLINAGYGLGLTNIAKEAPGTTVKNRAFSVGVGFQF</sequence>
<name>A0ABW6BMW9_9SPHI</name>
<accession>A0ABW6BMW9</accession>
<feature type="signal peptide" evidence="1">
    <location>
        <begin position="1"/>
        <end position="20"/>
    </location>
</feature>
<protein>
    <submittedName>
        <fullName evidence="3">Porin family protein</fullName>
    </submittedName>
</protein>
<evidence type="ECO:0000259" key="2">
    <source>
        <dbReference type="Pfam" id="PF13568"/>
    </source>
</evidence>
<organism evidence="3 4">
    <name type="scientific">Sphingobacterium bambusae</name>
    <dbReference type="NCBI Taxonomy" id="662858"/>
    <lineage>
        <taxon>Bacteria</taxon>
        <taxon>Pseudomonadati</taxon>
        <taxon>Bacteroidota</taxon>
        <taxon>Sphingobacteriia</taxon>
        <taxon>Sphingobacteriales</taxon>
        <taxon>Sphingobacteriaceae</taxon>
        <taxon>Sphingobacterium</taxon>
    </lineage>
</organism>
<comment type="caution">
    <text evidence="3">The sequence shown here is derived from an EMBL/GenBank/DDBJ whole genome shotgun (WGS) entry which is preliminary data.</text>
</comment>
<dbReference type="EMBL" id="JBHUPB010000015">
    <property type="protein sequence ID" value="MFD2969749.1"/>
    <property type="molecule type" value="Genomic_DNA"/>
</dbReference>
<dbReference type="Pfam" id="PF13568">
    <property type="entry name" value="OMP_b-brl_2"/>
    <property type="match status" value="1"/>
</dbReference>
<dbReference type="InterPro" id="IPR025665">
    <property type="entry name" value="Beta-barrel_OMP_2"/>
</dbReference>
<feature type="domain" description="Outer membrane protein beta-barrel" evidence="2">
    <location>
        <begin position="21"/>
        <end position="181"/>
    </location>
</feature>